<dbReference type="EMBL" id="JABAHT010000186">
    <property type="protein sequence ID" value="KAF4661821.1"/>
    <property type="molecule type" value="Genomic_DNA"/>
</dbReference>
<gene>
    <name evidence="2" type="ORF">FOZ61_002905</name>
</gene>
<reference evidence="2 3" key="1">
    <citation type="submission" date="2020-04" db="EMBL/GenBank/DDBJ databases">
        <title>Perkinsus olseni comparative genomics.</title>
        <authorList>
            <person name="Bogema D.R."/>
        </authorList>
    </citation>
    <scope>NUCLEOTIDE SEQUENCE [LARGE SCALE GENOMIC DNA]</scope>
    <source>
        <strain evidence="2">ATCC PRA-179</strain>
    </source>
</reference>
<evidence type="ECO:0000313" key="3">
    <source>
        <dbReference type="Proteomes" id="UP000570595"/>
    </source>
</evidence>
<dbReference type="OrthoDB" id="10364720at2759"/>
<feature type="compositionally biased region" description="Basic residues" evidence="1">
    <location>
        <begin position="455"/>
        <end position="464"/>
    </location>
</feature>
<sequence>MQHIDGPKPNRARPLGSVMQDLEAAVQTINYYGLADRSEDASSSDEELLRDHLLGADSIMATTEGALLESTDAASMYFQALEAVADLVEDWSAVFNSQLLRHSRHGPGYYGKQEWAAPPARRAKALLLWDDEPLSARSTEVSARTSSSLASIRDRFTLVTMLVASTGCHLSDEFNPRDYDTVPCLSVPLGVEATDPTALSGYTKAGNFYLGLTRGSRFRGVLRSLTIQLRTALEHLTEGGTLVLQWRGVAHHPTLLFLLRGLSGHFTSVKLRLDEEDTENLGIYVVCSGFKTTGRPIDAELEEDSAEGADEIPRASGEFSLVDFLDGLEHTDSHADDVLMWTLDEWSLQRTVDEYRRDLNFVFSSLVPRLRELEARGGVPVIADRLTTPAPSVRSQEALSGESIETAEGTTTGAAHHTSGKHSELGESSLEVSASYDSSQLSSSVDNGEVSVRRPQLKTRKQNKDRREVLPRKRGPRRRQNPRAKRAPQRPERSVQLNDSPSQPKPRTVPRREPPGGMAAKAPQLPLPVIPAAKRTRVNLADKTTPSLYKPRVCKRPPWDPSPLSQLPIALSYTFQAPYRPKEDTSMAARKALVDAIIEPTGASAESIMARYRNRAYRWAVQGDANTLSFESRQDLGASPP</sequence>
<dbReference type="Proteomes" id="UP000570595">
    <property type="component" value="Unassembled WGS sequence"/>
</dbReference>
<accession>A0A7J6LSG1</accession>
<feature type="region of interest" description="Disordered" evidence="1">
    <location>
        <begin position="409"/>
        <end position="525"/>
    </location>
</feature>
<evidence type="ECO:0000313" key="2">
    <source>
        <dbReference type="EMBL" id="KAF4661821.1"/>
    </source>
</evidence>
<feature type="compositionally biased region" description="Low complexity" evidence="1">
    <location>
        <begin position="433"/>
        <end position="444"/>
    </location>
</feature>
<proteinExistence type="predicted"/>
<evidence type="ECO:0000256" key="1">
    <source>
        <dbReference type="SAM" id="MobiDB-lite"/>
    </source>
</evidence>
<protein>
    <submittedName>
        <fullName evidence="2">Uncharacterized protein</fullName>
    </submittedName>
</protein>
<comment type="caution">
    <text evidence="2">The sequence shown here is derived from an EMBL/GenBank/DDBJ whole genome shotgun (WGS) entry which is preliminary data.</text>
</comment>
<feature type="compositionally biased region" description="Basic residues" evidence="1">
    <location>
        <begin position="472"/>
        <end position="488"/>
    </location>
</feature>
<organism evidence="2 3">
    <name type="scientific">Perkinsus olseni</name>
    <name type="common">Perkinsus atlanticus</name>
    <dbReference type="NCBI Taxonomy" id="32597"/>
    <lineage>
        <taxon>Eukaryota</taxon>
        <taxon>Sar</taxon>
        <taxon>Alveolata</taxon>
        <taxon>Perkinsozoa</taxon>
        <taxon>Perkinsea</taxon>
        <taxon>Perkinsida</taxon>
        <taxon>Perkinsidae</taxon>
        <taxon>Perkinsus</taxon>
    </lineage>
</organism>
<dbReference type="AlphaFoldDB" id="A0A7J6LSG1"/>
<name>A0A7J6LSG1_PEROL</name>